<feature type="domain" description="Polyphosphate kinase-2-related" evidence="6">
    <location>
        <begin position="34"/>
        <end position="256"/>
    </location>
</feature>
<comment type="function">
    <text evidence="4">Uses inorganic polyphosphate (polyP) as a donor to convert GDP to GTP or ADP to ATP.</text>
</comment>
<keyword evidence="3 4" id="KW-0418">Kinase</keyword>
<feature type="region of interest" description="Disordered" evidence="5">
    <location>
        <begin position="1"/>
        <end position="21"/>
    </location>
</feature>
<evidence type="ECO:0000256" key="4">
    <source>
        <dbReference type="RuleBase" id="RU369062"/>
    </source>
</evidence>
<keyword evidence="8" id="KW-1185">Reference proteome</keyword>
<dbReference type="Proteomes" id="UP000319516">
    <property type="component" value="Unassembled WGS sequence"/>
</dbReference>
<evidence type="ECO:0000256" key="5">
    <source>
        <dbReference type="SAM" id="MobiDB-lite"/>
    </source>
</evidence>
<dbReference type="InterPro" id="IPR022488">
    <property type="entry name" value="PPK2-related"/>
</dbReference>
<dbReference type="PIRSF" id="PIRSF028756">
    <property type="entry name" value="PPK2_prd"/>
    <property type="match status" value="1"/>
</dbReference>
<dbReference type="AlphaFoldDB" id="A0A542YRD5"/>
<evidence type="ECO:0000256" key="3">
    <source>
        <dbReference type="ARBA" id="ARBA00022777"/>
    </source>
</evidence>
<protein>
    <recommendedName>
        <fullName evidence="4">ADP/GDP-polyphosphate phosphotransferase</fullName>
        <ecNumber evidence="4">2.7.4.-</ecNumber>
    </recommendedName>
    <alternativeName>
        <fullName evidence="4">Polyphosphate kinase PPK2</fullName>
    </alternativeName>
</protein>
<evidence type="ECO:0000256" key="2">
    <source>
        <dbReference type="ARBA" id="ARBA00022679"/>
    </source>
</evidence>
<dbReference type="PANTHER" id="PTHR34383">
    <property type="entry name" value="POLYPHOSPHATE:AMP PHOSPHOTRANSFERASE-RELATED"/>
    <property type="match status" value="1"/>
</dbReference>
<comment type="similarity">
    <text evidence="1 4">Belongs to the polyphosphate kinase 2 (PPK2) family. Class I subfamily.</text>
</comment>
<evidence type="ECO:0000256" key="1">
    <source>
        <dbReference type="ARBA" id="ARBA00009924"/>
    </source>
</evidence>
<dbReference type="EMBL" id="VFOP01000001">
    <property type="protein sequence ID" value="TQL50641.1"/>
    <property type="molecule type" value="Genomic_DNA"/>
</dbReference>
<reference evidence="7 8" key="1">
    <citation type="submission" date="2019-06" db="EMBL/GenBank/DDBJ databases">
        <title>Sequencing the genomes of 1000 actinobacteria strains.</title>
        <authorList>
            <person name="Klenk H.-P."/>
        </authorList>
    </citation>
    <scope>NUCLEOTIDE SEQUENCE [LARGE SCALE GENOMIC DNA]</scope>
    <source>
        <strain evidence="7 8">DSM 12335</strain>
    </source>
</reference>
<organism evidence="7 8">
    <name type="scientific">Ornithinicoccus hortensis</name>
    <dbReference type="NCBI Taxonomy" id="82346"/>
    <lineage>
        <taxon>Bacteria</taxon>
        <taxon>Bacillati</taxon>
        <taxon>Actinomycetota</taxon>
        <taxon>Actinomycetes</taxon>
        <taxon>Micrococcales</taxon>
        <taxon>Intrasporangiaceae</taxon>
        <taxon>Ornithinicoccus</taxon>
    </lineage>
</organism>
<evidence type="ECO:0000259" key="6">
    <source>
        <dbReference type="Pfam" id="PF03976"/>
    </source>
</evidence>
<sequence>MRKVATVPEGADDVPVAKPDRDRSVYTKSGRVARAVYCAELTRLQEQLVMLQYWIQSQGLKVLVIFEGRGSAGKGGVIKRITERTSPRIVRVVALPKPTERERTQWYFQRYVEHLPAAGEMVLFDRSWYNRPNVERVMGFCTDEEYQEFMRSCPEFERMLVRSGIVLLKYWFSVSYEEQRKRFESRNAEPLKRWKLSDMDLAEHELYVQYSMAKDATFQFTDTKQAPWYVVPSDDKRAAQLNCITHLLSQFDYEDVAPDAVNLPTMKPVPYVRPPMHEQTFVPHVW</sequence>
<dbReference type="InterPro" id="IPR022486">
    <property type="entry name" value="PPK2_PA0141"/>
</dbReference>
<comment type="caution">
    <text evidence="7">The sequence shown here is derived from an EMBL/GenBank/DDBJ whole genome shotgun (WGS) entry which is preliminary data.</text>
</comment>
<dbReference type="NCBIfam" id="TIGR03707">
    <property type="entry name" value="PPK2_P_aer"/>
    <property type="match status" value="1"/>
</dbReference>
<dbReference type="GO" id="GO:0008976">
    <property type="term" value="F:polyphosphate kinase activity"/>
    <property type="evidence" value="ECO:0007669"/>
    <property type="project" value="UniProtKB-UniRule"/>
</dbReference>
<keyword evidence="2 4" id="KW-0808">Transferase</keyword>
<dbReference type="EC" id="2.7.4.-" evidence="4"/>
<dbReference type="RefSeq" id="WP_141784751.1">
    <property type="nucleotide sequence ID" value="NZ_BAAAIK010000002.1"/>
</dbReference>
<dbReference type="PANTHER" id="PTHR34383:SF1">
    <property type="entry name" value="ADP-POLYPHOSPHATE PHOSPHOTRANSFERASE"/>
    <property type="match status" value="1"/>
</dbReference>
<dbReference type="OrthoDB" id="9775224at2"/>
<dbReference type="Gene3D" id="3.40.50.300">
    <property type="entry name" value="P-loop containing nucleotide triphosphate hydrolases"/>
    <property type="match status" value="1"/>
</dbReference>
<comment type="subunit">
    <text evidence="4">Homotetramer.</text>
</comment>
<dbReference type="InterPro" id="IPR016898">
    <property type="entry name" value="Polyphosphate_phosphotransfera"/>
</dbReference>
<evidence type="ECO:0000313" key="8">
    <source>
        <dbReference type="Proteomes" id="UP000319516"/>
    </source>
</evidence>
<dbReference type="SUPFAM" id="SSF52540">
    <property type="entry name" value="P-loop containing nucleoside triphosphate hydrolases"/>
    <property type="match status" value="1"/>
</dbReference>
<evidence type="ECO:0000313" key="7">
    <source>
        <dbReference type="EMBL" id="TQL50641.1"/>
    </source>
</evidence>
<name>A0A542YRD5_9MICO</name>
<dbReference type="Pfam" id="PF03976">
    <property type="entry name" value="PPK2"/>
    <property type="match status" value="1"/>
</dbReference>
<dbReference type="GO" id="GO:0006793">
    <property type="term" value="P:phosphorus metabolic process"/>
    <property type="evidence" value="ECO:0007669"/>
    <property type="project" value="InterPro"/>
</dbReference>
<gene>
    <name evidence="7" type="ORF">FB467_1754</name>
</gene>
<dbReference type="InterPro" id="IPR027417">
    <property type="entry name" value="P-loop_NTPase"/>
</dbReference>
<proteinExistence type="inferred from homology"/>
<accession>A0A542YRD5</accession>